<evidence type="ECO:0000313" key="1">
    <source>
        <dbReference type="EMBL" id="MBC8531941.1"/>
    </source>
</evidence>
<name>A0A926D643_9FIRM</name>
<keyword evidence="2" id="KW-1185">Reference proteome</keyword>
<dbReference type="RefSeq" id="WP_249316764.1">
    <property type="nucleotide sequence ID" value="NZ_JACRSR010000003.1"/>
</dbReference>
<sequence>MDKRMAKSGEKDDYDDPLGVMEDLRFQQAFRRADGARKKRLWDHSGTRPLPFARKIR</sequence>
<organism evidence="1 2">
    <name type="scientific">Gehongia tenuis</name>
    <dbReference type="NCBI Taxonomy" id="2763655"/>
    <lineage>
        <taxon>Bacteria</taxon>
        <taxon>Bacillati</taxon>
        <taxon>Bacillota</taxon>
        <taxon>Clostridia</taxon>
        <taxon>Christensenellales</taxon>
        <taxon>Christensenellaceae</taxon>
        <taxon>Gehongia</taxon>
    </lineage>
</organism>
<accession>A0A926D643</accession>
<dbReference type="Proteomes" id="UP000623172">
    <property type="component" value="Unassembled WGS sequence"/>
</dbReference>
<proteinExistence type="predicted"/>
<dbReference type="AlphaFoldDB" id="A0A926D643"/>
<comment type="caution">
    <text evidence="1">The sequence shown here is derived from an EMBL/GenBank/DDBJ whole genome shotgun (WGS) entry which is preliminary data.</text>
</comment>
<dbReference type="EMBL" id="JACRSR010000003">
    <property type="protein sequence ID" value="MBC8531941.1"/>
    <property type="molecule type" value="Genomic_DNA"/>
</dbReference>
<protein>
    <submittedName>
        <fullName evidence="1">Uncharacterized protein</fullName>
    </submittedName>
</protein>
<evidence type="ECO:0000313" key="2">
    <source>
        <dbReference type="Proteomes" id="UP000623172"/>
    </source>
</evidence>
<gene>
    <name evidence="1" type="ORF">H8696_08785</name>
</gene>
<reference evidence="1" key="1">
    <citation type="submission" date="2020-08" db="EMBL/GenBank/DDBJ databases">
        <title>Genome public.</title>
        <authorList>
            <person name="Liu C."/>
            <person name="Sun Q."/>
        </authorList>
    </citation>
    <scope>NUCLEOTIDE SEQUENCE</scope>
    <source>
        <strain evidence="1">NSJ-53</strain>
    </source>
</reference>